<evidence type="ECO:0000313" key="2">
    <source>
        <dbReference type="EMBL" id="SPQ95441.1"/>
    </source>
</evidence>
<sequence>MVVSRQRRSRSIGSLSALDEVIVSATSELGDARTRASRRSVIVLADAVLVVMSGVLAATGRHGAWPCAIVACVDLLYTAQAWHAVLVGVAIAPAVAFLVISHSTTMTVYLIAIGATAAWGAAQHCRSIPGQPLQGDLALAIAWAWIALYCGVSLHEFASMHALTRTCLVSMSTSAAVLAVLRAV</sequence>
<reference evidence="2 3" key="1">
    <citation type="submission" date="2018-03" db="EMBL/GenBank/DDBJ databases">
        <authorList>
            <person name="Fogelqvist J."/>
        </authorList>
    </citation>
    <scope>NUCLEOTIDE SEQUENCE [LARGE SCALE GENOMIC DNA]</scope>
</reference>
<keyword evidence="2" id="KW-0496">Mitochondrion</keyword>
<organism evidence="2 3">
    <name type="scientific">Plasmodiophora brassicae</name>
    <name type="common">Clubroot disease agent</name>
    <dbReference type="NCBI Taxonomy" id="37360"/>
    <lineage>
        <taxon>Eukaryota</taxon>
        <taxon>Sar</taxon>
        <taxon>Rhizaria</taxon>
        <taxon>Endomyxa</taxon>
        <taxon>Phytomyxea</taxon>
        <taxon>Plasmodiophorida</taxon>
        <taxon>Plasmodiophoridae</taxon>
        <taxon>Plasmodiophora</taxon>
    </lineage>
</organism>
<feature type="transmembrane region" description="Helical" evidence="1">
    <location>
        <begin position="137"/>
        <end position="155"/>
    </location>
</feature>
<keyword evidence="1" id="KW-0472">Membrane</keyword>
<evidence type="ECO:0000313" key="3">
    <source>
        <dbReference type="Proteomes" id="UP000290189"/>
    </source>
</evidence>
<proteinExistence type="predicted"/>
<evidence type="ECO:0000256" key="1">
    <source>
        <dbReference type="SAM" id="Phobius"/>
    </source>
</evidence>
<feature type="transmembrane region" description="Helical" evidence="1">
    <location>
        <begin position="107"/>
        <end position="125"/>
    </location>
</feature>
<keyword evidence="1" id="KW-0812">Transmembrane</keyword>
<accession>A0A3P3Y5Q2</accession>
<feature type="transmembrane region" description="Helical" evidence="1">
    <location>
        <begin position="80"/>
        <end position="100"/>
    </location>
</feature>
<dbReference type="EMBL" id="OVEO01000004">
    <property type="protein sequence ID" value="SPQ95441.1"/>
    <property type="molecule type" value="Genomic_DNA"/>
</dbReference>
<protein>
    <submittedName>
        <fullName evidence="2">Uncharacterized protein</fullName>
    </submittedName>
</protein>
<geneLocation type="mitochondrion" evidence="2"/>
<dbReference type="Proteomes" id="UP000290189">
    <property type="component" value="Unassembled WGS sequence"/>
</dbReference>
<dbReference type="AlphaFoldDB" id="A0A3P3Y5Q2"/>
<keyword evidence="1" id="KW-1133">Transmembrane helix</keyword>
<name>A0A3P3Y5Q2_PLABS</name>
<feature type="transmembrane region" description="Helical" evidence="1">
    <location>
        <begin position="41"/>
        <end position="60"/>
    </location>
</feature>
<gene>
    <name evidence="2" type="ORF">PLBR_LOCUS2656</name>
</gene>